<sequence length="149" mass="16137">MLRFVPALVFSLFTLSAQAQAPASMALPPEFEQLLRQYETAWRGKDLDALVALFEPQGYALSSEQQPVQGRAAIRAHYAPVAGGPLSLRAFAVERSGPLAVLLGAYRYGPGPADQGKFTLTLRQDAQGQWRILSDMDNGNTPPPRRAAG</sequence>
<comment type="caution">
    <text evidence="3">The sequence shown here is derived from an EMBL/GenBank/DDBJ whole genome shotgun (WGS) entry which is preliminary data.</text>
</comment>
<organism evidence="3 4">
    <name type="scientific">Inhella proteolytica</name>
    <dbReference type="NCBI Taxonomy" id="2795029"/>
    <lineage>
        <taxon>Bacteria</taxon>
        <taxon>Pseudomonadati</taxon>
        <taxon>Pseudomonadota</taxon>
        <taxon>Betaproteobacteria</taxon>
        <taxon>Burkholderiales</taxon>
        <taxon>Sphaerotilaceae</taxon>
        <taxon>Inhella</taxon>
    </lineage>
</organism>
<keyword evidence="4" id="KW-1185">Reference proteome</keyword>
<proteinExistence type="predicted"/>
<dbReference type="Proteomes" id="UP000613266">
    <property type="component" value="Unassembled WGS sequence"/>
</dbReference>
<dbReference type="RefSeq" id="WP_198112952.1">
    <property type="nucleotide sequence ID" value="NZ_JAEDAK010000019.1"/>
</dbReference>
<feature type="domain" description="DUF4440" evidence="2">
    <location>
        <begin position="33"/>
        <end position="132"/>
    </location>
</feature>
<evidence type="ECO:0000313" key="4">
    <source>
        <dbReference type="Proteomes" id="UP000613266"/>
    </source>
</evidence>
<dbReference type="Gene3D" id="3.10.450.50">
    <property type="match status" value="1"/>
</dbReference>
<evidence type="ECO:0000313" key="3">
    <source>
        <dbReference type="EMBL" id="MBH9579185.1"/>
    </source>
</evidence>
<dbReference type="EMBL" id="JAEDAK010000019">
    <property type="protein sequence ID" value="MBH9579185.1"/>
    <property type="molecule type" value="Genomic_DNA"/>
</dbReference>
<dbReference type="InterPro" id="IPR027843">
    <property type="entry name" value="DUF4440"/>
</dbReference>
<feature type="chain" id="PRO_5036954484" evidence="1">
    <location>
        <begin position="20"/>
        <end position="149"/>
    </location>
</feature>
<keyword evidence="1" id="KW-0732">Signal</keyword>
<protein>
    <submittedName>
        <fullName evidence="3">Nuclear transport factor 2 family protein</fullName>
    </submittedName>
</protein>
<dbReference type="Pfam" id="PF14534">
    <property type="entry name" value="DUF4440"/>
    <property type="match status" value="1"/>
</dbReference>
<evidence type="ECO:0000259" key="2">
    <source>
        <dbReference type="Pfam" id="PF14534"/>
    </source>
</evidence>
<evidence type="ECO:0000256" key="1">
    <source>
        <dbReference type="SAM" id="SignalP"/>
    </source>
</evidence>
<dbReference type="SUPFAM" id="SSF54427">
    <property type="entry name" value="NTF2-like"/>
    <property type="match status" value="1"/>
</dbReference>
<dbReference type="AlphaFoldDB" id="A0A931NK01"/>
<feature type="signal peptide" evidence="1">
    <location>
        <begin position="1"/>
        <end position="19"/>
    </location>
</feature>
<dbReference type="CDD" id="cd00531">
    <property type="entry name" value="NTF2_like"/>
    <property type="match status" value="1"/>
</dbReference>
<name>A0A931NK01_9BURK</name>
<accession>A0A931NK01</accession>
<gene>
    <name evidence="3" type="ORF">I7X39_20010</name>
</gene>
<reference evidence="3" key="1">
    <citation type="submission" date="2020-12" db="EMBL/GenBank/DDBJ databases">
        <title>The genome sequence of Inhella sp. 1Y17.</title>
        <authorList>
            <person name="Liu Y."/>
        </authorList>
    </citation>
    <scope>NUCLEOTIDE SEQUENCE</scope>
    <source>
        <strain evidence="3">1Y17</strain>
    </source>
</reference>
<dbReference type="InterPro" id="IPR032710">
    <property type="entry name" value="NTF2-like_dom_sf"/>
</dbReference>